<gene>
    <name evidence="2" type="ORF">C493_05035</name>
</gene>
<keyword evidence="3" id="KW-1185">Reference proteome</keyword>
<proteinExistence type="predicted"/>
<protein>
    <submittedName>
        <fullName evidence="2">Uncharacterized protein</fullName>
    </submittedName>
</protein>
<organism evidence="2 3">
    <name type="scientific">Natronolimnohabitans innermongolicus JCM 12255</name>
    <dbReference type="NCBI Taxonomy" id="1227499"/>
    <lineage>
        <taxon>Archaea</taxon>
        <taxon>Methanobacteriati</taxon>
        <taxon>Methanobacteriota</taxon>
        <taxon>Stenosarchaea group</taxon>
        <taxon>Halobacteria</taxon>
        <taxon>Halobacteriales</taxon>
        <taxon>Natrialbaceae</taxon>
        <taxon>Natronolimnohabitans</taxon>
    </lineage>
</organism>
<keyword evidence="1" id="KW-1133">Transmembrane helix</keyword>
<dbReference type="OrthoDB" id="203413at2157"/>
<dbReference type="RefSeq" id="WP_007258313.1">
    <property type="nucleotide sequence ID" value="NZ_AOHZ01000024.1"/>
</dbReference>
<feature type="transmembrane region" description="Helical" evidence="1">
    <location>
        <begin position="12"/>
        <end position="29"/>
    </location>
</feature>
<feature type="transmembrane region" description="Helical" evidence="1">
    <location>
        <begin position="36"/>
        <end position="60"/>
    </location>
</feature>
<feature type="transmembrane region" description="Helical" evidence="1">
    <location>
        <begin position="66"/>
        <end position="89"/>
    </location>
</feature>
<dbReference type="Proteomes" id="UP000011602">
    <property type="component" value="Unassembled WGS sequence"/>
</dbReference>
<name>L9XD99_9EURY</name>
<evidence type="ECO:0000313" key="3">
    <source>
        <dbReference type="Proteomes" id="UP000011602"/>
    </source>
</evidence>
<sequence>MNGLDEISESVYRAIFLGIVFYFALFAYAQFSGDEIALLATEFVFGVIAIGVGAALYLQADAADRSAVAVTGAVALVLGGALQFAYLFTRTLAFDIASSLAVFVGIGCYIYVVWYAT</sequence>
<dbReference type="EMBL" id="AOHZ01000024">
    <property type="protein sequence ID" value="ELY59602.1"/>
    <property type="molecule type" value="Genomic_DNA"/>
</dbReference>
<evidence type="ECO:0000256" key="1">
    <source>
        <dbReference type="SAM" id="Phobius"/>
    </source>
</evidence>
<dbReference type="AlphaFoldDB" id="L9XD99"/>
<evidence type="ECO:0000313" key="2">
    <source>
        <dbReference type="EMBL" id="ELY59602.1"/>
    </source>
</evidence>
<keyword evidence="1" id="KW-0472">Membrane</keyword>
<dbReference type="STRING" id="1227499.C493_05035"/>
<reference evidence="2 3" key="1">
    <citation type="journal article" date="2014" name="PLoS Genet.">
        <title>Phylogenetically driven sequencing of extremely halophilic archaea reveals strategies for static and dynamic osmo-response.</title>
        <authorList>
            <person name="Becker E.A."/>
            <person name="Seitzer P.M."/>
            <person name="Tritt A."/>
            <person name="Larsen D."/>
            <person name="Krusor M."/>
            <person name="Yao A.I."/>
            <person name="Wu D."/>
            <person name="Madern D."/>
            <person name="Eisen J.A."/>
            <person name="Darling A.E."/>
            <person name="Facciotti M.T."/>
        </authorList>
    </citation>
    <scope>NUCLEOTIDE SEQUENCE [LARGE SCALE GENOMIC DNA]</scope>
    <source>
        <strain evidence="2 3">JCM 12255</strain>
    </source>
</reference>
<comment type="caution">
    <text evidence="2">The sequence shown here is derived from an EMBL/GenBank/DDBJ whole genome shotgun (WGS) entry which is preliminary data.</text>
</comment>
<feature type="transmembrane region" description="Helical" evidence="1">
    <location>
        <begin position="96"/>
        <end position="116"/>
    </location>
</feature>
<keyword evidence="1" id="KW-0812">Transmembrane</keyword>
<accession>L9XD99</accession>
<dbReference type="eggNOG" id="arCOG11138">
    <property type="taxonomic scope" value="Archaea"/>
</dbReference>